<reference evidence="2 3" key="1">
    <citation type="submission" date="2020-04" db="EMBL/GenBank/DDBJ databases">
        <title>The draft genome of Kluyvera sichuanensis strain SCKS090646.</title>
        <authorList>
            <person name="Wei L."/>
            <person name="Liu L."/>
            <person name="Feng Y."/>
            <person name="Zong Z."/>
        </authorList>
    </citation>
    <scope>NUCLEOTIDE SEQUENCE [LARGE SCALE GENOMIC DNA]</scope>
    <source>
        <strain evidence="2 3">090646</strain>
    </source>
</reference>
<sequence>MTELPSGIRYQAQFTVQPKHTVPAVDPGWPGFADMPPVLATAMMIGFMEQTCVEALRPYLSANEHTVGTGVEVRHVAATLAGDTVTATVTLEDVDGRFLRFHVSCHDDHGLIGEGTHQRALIDPVRFMQRLMAR</sequence>
<comment type="caution">
    <text evidence="2">The sequence shown here is derived from an EMBL/GenBank/DDBJ whole genome shotgun (WGS) entry which is preliminary data.</text>
</comment>
<evidence type="ECO:0000313" key="2">
    <source>
        <dbReference type="EMBL" id="MBC1184509.1"/>
    </source>
</evidence>
<dbReference type="Proteomes" id="UP000607331">
    <property type="component" value="Unassembled WGS sequence"/>
</dbReference>
<gene>
    <name evidence="2" type="ORF">HII27_02140</name>
</gene>
<dbReference type="InterPro" id="IPR025540">
    <property type="entry name" value="FlK"/>
</dbReference>
<dbReference type="InterPro" id="IPR054485">
    <property type="entry name" value="FlK-like_dom"/>
</dbReference>
<dbReference type="CDD" id="cd03440">
    <property type="entry name" value="hot_dog"/>
    <property type="match status" value="1"/>
</dbReference>
<feature type="domain" description="Fluoroacetyl-CoA-specific thioesterase-like" evidence="1">
    <location>
        <begin position="33"/>
        <end position="123"/>
    </location>
</feature>
<evidence type="ECO:0000259" key="1">
    <source>
        <dbReference type="Pfam" id="PF22636"/>
    </source>
</evidence>
<dbReference type="Pfam" id="PF22636">
    <property type="entry name" value="FlK"/>
    <property type="match status" value="1"/>
</dbReference>
<dbReference type="SUPFAM" id="SSF54637">
    <property type="entry name" value="Thioesterase/thiol ester dehydrase-isomerase"/>
    <property type="match status" value="1"/>
</dbReference>
<name>A0ABR6RN03_9ENTR</name>
<proteinExistence type="predicted"/>
<dbReference type="PANTHER" id="PTHR36934:SF1">
    <property type="entry name" value="THIOESTERASE DOMAIN-CONTAINING PROTEIN"/>
    <property type="match status" value="1"/>
</dbReference>
<accession>A0ABR6RN03</accession>
<dbReference type="PIRSF" id="PIRSF014972">
    <property type="entry name" value="FlK"/>
    <property type="match status" value="1"/>
</dbReference>
<dbReference type="Gene3D" id="3.10.129.10">
    <property type="entry name" value="Hotdog Thioesterase"/>
    <property type="match status" value="1"/>
</dbReference>
<dbReference type="PANTHER" id="PTHR36934">
    <property type="entry name" value="BLR0278 PROTEIN"/>
    <property type="match status" value="1"/>
</dbReference>
<evidence type="ECO:0000313" key="3">
    <source>
        <dbReference type="Proteomes" id="UP000607331"/>
    </source>
</evidence>
<organism evidence="2 3">
    <name type="scientific">Kluyvera sichuanensis</name>
    <dbReference type="NCBI Taxonomy" id="2725494"/>
    <lineage>
        <taxon>Bacteria</taxon>
        <taxon>Pseudomonadati</taxon>
        <taxon>Pseudomonadota</taxon>
        <taxon>Gammaproteobacteria</taxon>
        <taxon>Enterobacterales</taxon>
        <taxon>Enterobacteriaceae</taxon>
        <taxon>Kluyvera</taxon>
    </lineage>
</organism>
<keyword evidence="3" id="KW-1185">Reference proteome</keyword>
<dbReference type="EMBL" id="JABBJF010000001">
    <property type="protein sequence ID" value="MBC1184509.1"/>
    <property type="molecule type" value="Genomic_DNA"/>
</dbReference>
<protein>
    <submittedName>
        <fullName evidence="2">Thioesterase family protein</fullName>
    </submittedName>
</protein>
<dbReference type="RefSeq" id="WP_185666316.1">
    <property type="nucleotide sequence ID" value="NZ_JABBJF010000001.1"/>
</dbReference>
<dbReference type="InterPro" id="IPR029069">
    <property type="entry name" value="HotDog_dom_sf"/>
</dbReference>